<evidence type="ECO:0000256" key="8">
    <source>
        <dbReference type="ARBA" id="ARBA00022723"/>
    </source>
</evidence>
<evidence type="ECO:0000259" key="21">
    <source>
        <dbReference type="PROSITE" id="PS51066"/>
    </source>
</evidence>
<dbReference type="NCBIfam" id="TIGR00577">
    <property type="entry name" value="fpg"/>
    <property type="match status" value="1"/>
</dbReference>
<feature type="domain" description="Formamidopyrimidine-DNA glycosylase catalytic" evidence="22">
    <location>
        <begin position="10"/>
        <end position="124"/>
    </location>
</feature>
<evidence type="ECO:0000256" key="2">
    <source>
        <dbReference type="ARBA" id="ARBA00001947"/>
    </source>
</evidence>
<name>A0A5K7YDY5_9BACT</name>
<evidence type="ECO:0000256" key="20">
    <source>
        <dbReference type="PROSITE-ProRule" id="PRU00391"/>
    </source>
</evidence>
<dbReference type="EMBL" id="AP021874">
    <property type="protein sequence ID" value="BBO66655.1"/>
    <property type="molecule type" value="Genomic_DNA"/>
</dbReference>
<dbReference type="RefSeq" id="WP_155314994.1">
    <property type="nucleotide sequence ID" value="NZ_AP021874.1"/>
</dbReference>
<gene>
    <name evidence="23" type="primary">mutM</name>
    <name evidence="23" type="ORF">DSCA_05850</name>
</gene>
<evidence type="ECO:0000256" key="12">
    <source>
        <dbReference type="ARBA" id="ARBA00022833"/>
    </source>
</evidence>
<dbReference type="InterPro" id="IPR012319">
    <property type="entry name" value="FPG_cat"/>
</dbReference>
<dbReference type="Gene3D" id="3.20.190.10">
    <property type="entry name" value="MutM-like, N-terminal"/>
    <property type="match status" value="1"/>
</dbReference>
<comment type="similarity">
    <text evidence="3">Belongs to the FPG family.</text>
</comment>
<dbReference type="InterPro" id="IPR035937">
    <property type="entry name" value="FPG_N"/>
</dbReference>
<evidence type="ECO:0000256" key="1">
    <source>
        <dbReference type="ARBA" id="ARBA00001668"/>
    </source>
</evidence>
<dbReference type="InterPro" id="IPR015887">
    <property type="entry name" value="DNA_glyclase_Znf_dom_DNA_BS"/>
</dbReference>
<dbReference type="KEGG" id="dalk:DSCA_05850"/>
<keyword evidence="10 20" id="KW-0863">Zinc-finger</keyword>
<dbReference type="InterPro" id="IPR000214">
    <property type="entry name" value="Znf_DNA_glyclase/AP_lyase"/>
</dbReference>
<evidence type="ECO:0000256" key="11">
    <source>
        <dbReference type="ARBA" id="ARBA00022801"/>
    </source>
</evidence>
<organism evidence="23 24">
    <name type="scientific">Desulfosarcina alkanivorans</name>
    <dbReference type="NCBI Taxonomy" id="571177"/>
    <lineage>
        <taxon>Bacteria</taxon>
        <taxon>Pseudomonadati</taxon>
        <taxon>Thermodesulfobacteriota</taxon>
        <taxon>Desulfobacteria</taxon>
        <taxon>Desulfobacterales</taxon>
        <taxon>Desulfosarcinaceae</taxon>
        <taxon>Desulfosarcina</taxon>
    </lineage>
</organism>
<keyword evidence="15" id="KW-0456">Lyase</keyword>
<evidence type="ECO:0000256" key="14">
    <source>
        <dbReference type="ARBA" id="ARBA00023204"/>
    </source>
</evidence>
<dbReference type="Pfam" id="PF01149">
    <property type="entry name" value="Fapy_DNA_glyco"/>
    <property type="match status" value="1"/>
</dbReference>
<comment type="catalytic activity">
    <reaction evidence="1">
        <text>Hydrolysis of DNA containing ring-opened 7-methylguanine residues, releasing 2,6-diamino-4-hydroxy-5-(N-methyl)formamidopyrimidine.</text>
        <dbReference type="EC" id="3.2.2.23"/>
    </reaction>
</comment>
<keyword evidence="11" id="KW-0378">Hydrolase</keyword>
<protein>
    <recommendedName>
        <fullName evidence="7">Formamidopyrimidine-DNA glycosylase</fullName>
        <ecNumber evidence="5">3.2.2.23</ecNumber>
        <ecNumber evidence="6">4.2.99.18</ecNumber>
    </recommendedName>
    <alternativeName>
        <fullName evidence="18">DNA-(apurinic or apyrimidinic site) lyase MutM</fullName>
    </alternativeName>
</protein>
<dbReference type="GO" id="GO:0008270">
    <property type="term" value="F:zinc ion binding"/>
    <property type="evidence" value="ECO:0007669"/>
    <property type="project" value="UniProtKB-KW"/>
</dbReference>
<evidence type="ECO:0000256" key="6">
    <source>
        <dbReference type="ARBA" id="ARBA00012720"/>
    </source>
</evidence>
<dbReference type="GO" id="GO:0006284">
    <property type="term" value="P:base-excision repair"/>
    <property type="evidence" value="ECO:0007669"/>
    <property type="project" value="InterPro"/>
</dbReference>
<evidence type="ECO:0000256" key="17">
    <source>
        <dbReference type="ARBA" id="ARBA00023295"/>
    </source>
</evidence>
<dbReference type="PROSITE" id="PS01242">
    <property type="entry name" value="ZF_FPG_1"/>
    <property type="match status" value="1"/>
</dbReference>
<dbReference type="Pfam" id="PF06827">
    <property type="entry name" value="zf-FPG_IleRS"/>
    <property type="match status" value="1"/>
</dbReference>
<dbReference type="EC" id="3.2.2.23" evidence="5"/>
<keyword evidence="14" id="KW-0234">DNA repair</keyword>
<evidence type="ECO:0000256" key="16">
    <source>
        <dbReference type="ARBA" id="ARBA00023268"/>
    </source>
</evidence>
<dbReference type="OrthoDB" id="9800855at2"/>
<evidence type="ECO:0000256" key="10">
    <source>
        <dbReference type="ARBA" id="ARBA00022771"/>
    </source>
</evidence>
<proteinExistence type="inferred from homology"/>
<dbReference type="InterPro" id="IPR010979">
    <property type="entry name" value="Ribosomal_uS13-like_H2TH"/>
</dbReference>
<keyword evidence="24" id="KW-1185">Reference proteome</keyword>
<evidence type="ECO:0000256" key="9">
    <source>
        <dbReference type="ARBA" id="ARBA00022763"/>
    </source>
</evidence>
<feature type="domain" description="FPG-type" evidence="21">
    <location>
        <begin position="249"/>
        <end position="283"/>
    </location>
</feature>
<dbReference type="SUPFAM" id="SSF81624">
    <property type="entry name" value="N-terminal domain of MutM-like DNA repair proteins"/>
    <property type="match status" value="1"/>
</dbReference>
<dbReference type="InterPro" id="IPR015886">
    <property type="entry name" value="H2TH_FPG"/>
</dbReference>
<dbReference type="Proteomes" id="UP000427906">
    <property type="component" value="Chromosome"/>
</dbReference>
<dbReference type="CDD" id="cd08966">
    <property type="entry name" value="EcFpg-like_N"/>
    <property type="match status" value="1"/>
</dbReference>
<dbReference type="PROSITE" id="PS51066">
    <property type="entry name" value="ZF_FPG_2"/>
    <property type="match status" value="1"/>
</dbReference>
<keyword evidence="9" id="KW-0227">DNA damage</keyword>
<evidence type="ECO:0000256" key="18">
    <source>
        <dbReference type="ARBA" id="ARBA00030638"/>
    </source>
</evidence>
<dbReference type="Gene3D" id="1.10.8.50">
    <property type="match status" value="1"/>
</dbReference>
<dbReference type="Pfam" id="PF06831">
    <property type="entry name" value="H2TH"/>
    <property type="match status" value="1"/>
</dbReference>
<keyword evidence="16" id="KW-0511">Multifunctional enzyme</keyword>
<keyword evidence="17" id="KW-0326">Glycosidase</keyword>
<accession>A0A5K7YDY5</accession>
<dbReference type="SMART" id="SM00898">
    <property type="entry name" value="Fapy_DNA_glyco"/>
    <property type="match status" value="1"/>
</dbReference>
<keyword evidence="8" id="KW-0479">Metal-binding</keyword>
<reference evidence="23 24" key="1">
    <citation type="submission" date="2019-11" db="EMBL/GenBank/DDBJ databases">
        <title>Comparative genomics of hydrocarbon-degrading Desulfosarcina strains.</title>
        <authorList>
            <person name="Watanabe M."/>
            <person name="Kojima H."/>
            <person name="Fukui M."/>
        </authorList>
    </citation>
    <scope>NUCLEOTIDE SEQUENCE [LARGE SCALE GENOMIC DNA]</scope>
    <source>
        <strain evidence="23 24">PL12</strain>
    </source>
</reference>
<dbReference type="InterPro" id="IPR010663">
    <property type="entry name" value="Znf_FPG/IleRS"/>
</dbReference>
<dbReference type="FunFam" id="1.10.8.50:FF:000003">
    <property type="entry name" value="Formamidopyrimidine-DNA glycosylase"/>
    <property type="match status" value="1"/>
</dbReference>
<dbReference type="GO" id="GO:0003684">
    <property type="term" value="F:damaged DNA binding"/>
    <property type="evidence" value="ECO:0007669"/>
    <property type="project" value="InterPro"/>
</dbReference>
<evidence type="ECO:0000256" key="13">
    <source>
        <dbReference type="ARBA" id="ARBA00023125"/>
    </source>
</evidence>
<dbReference type="InterPro" id="IPR020629">
    <property type="entry name" value="FPG_Glyclase"/>
</dbReference>
<comment type="subunit">
    <text evidence="4">Monomer.</text>
</comment>
<dbReference type="SMART" id="SM01232">
    <property type="entry name" value="H2TH"/>
    <property type="match status" value="1"/>
</dbReference>
<evidence type="ECO:0000256" key="7">
    <source>
        <dbReference type="ARBA" id="ARBA00016240"/>
    </source>
</evidence>
<comment type="catalytic activity">
    <reaction evidence="19">
        <text>2'-deoxyribonucleotide-(2'-deoxyribose 5'-phosphate)-2'-deoxyribonucleotide-DNA = a 3'-end 2'-deoxyribonucleotide-(2,3-dehydro-2,3-deoxyribose 5'-phosphate)-DNA + a 5'-end 5'-phospho-2'-deoxyribonucleoside-DNA + H(+)</text>
        <dbReference type="Rhea" id="RHEA:66592"/>
        <dbReference type="Rhea" id="RHEA-COMP:13180"/>
        <dbReference type="Rhea" id="RHEA-COMP:16897"/>
        <dbReference type="Rhea" id="RHEA-COMP:17067"/>
        <dbReference type="ChEBI" id="CHEBI:15378"/>
        <dbReference type="ChEBI" id="CHEBI:136412"/>
        <dbReference type="ChEBI" id="CHEBI:157695"/>
        <dbReference type="ChEBI" id="CHEBI:167181"/>
        <dbReference type="EC" id="4.2.99.18"/>
    </reaction>
</comment>
<comment type="cofactor">
    <cofactor evidence="2">
        <name>Zn(2+)</name>
        <dbReference type="ChEBI" id="CHEBI:29105"/>
    </cofactor>
</comment>
<evidence type="ECO:0000313" key="23">
    <source>
        <dbReference type="EMBL" id="BBO66655.1"/>
    </source>
</evidence>
<dbReference type="SUPFAM" id="SSF46946">
    <property type="entry name" value="S13-like H2TH domain"/>
    <property type="match status" value="1"/>
</dbReference>
<dbReference type="AlphaFoldDB" id="A0A5K7YDY5"/>
<evidence type="ECO:0000256" key="4">
    <source>
        <dbReference type="ARBA" id="ARBA00011245"/>
    </source>
</evidence>
<keyword evidence="13" id="KW-0238">DNA-binding</keyword>
<dbReference type="PROSITE" id="PS51068">
    <property type="entry name" value="FPG_CAT"/>
    <property type="match status" value="1"/>
</dbReference>
<dbReference type="GO" id="GO:0034039">
    <property type="term" value="F:8-oxo-7,8-dihydroguanine DNA N-glycosylase activity"/>
    <property type="evidence" value="ECO:0007669"/>
    <property type="project" value="TreeGrafter"/>
</dbReference>
<evidence type="ECO:0000256" key="3">
    <source>
        <dbReference type="ARBA" id="ARBA00009409"/>
    </source>
</evidence>
<dbReference type="SUPFAM" id="SSF57716">
    <property type="entry name" value="Glucocorticoid receptor-like (DNA-binding domain)"/>
    <property type="match status" value="1"/>
</dbReference>
<dbReference type="EC" id="4.2.99.18" evidence="6"/>
<evidence type="ECO:0000313" key="24">
    <source>
        <dbReference type="Proteomes" id="UP000427906"/>
    </source>
</evidence>
<evidence type="ECO:0000256" key="5">
    <source>
        <dbReference type="ARBA" id="ARBA00012024"/>
    </source>
</evidence>
<evidence type="ECO:0000256" key="19">
    <source>
        <dbReference type="ARBA" id="ARBA00044632"/>
    </source>
</evidence>
<dbReference type="GO" id="GO:0140078">
    <property type="term" value="F:class I DNA-(apurinic or apyrimidinic site) endonuclease activity"/>
    <property type="evidence" value="ECO:0007669"/>
    <property type="project" value="UniProtKB-EC"/>
</dbReference>
<sequence>MTRRQRDEMPELPEVQTIVDILNHQEVPGNPISRASVYWAKTIAGRSPEDFCEKITGCTIRPIRRRGKYIVLPLSGGLTLLVHLRMTGRLNWVPADSARNRHEHVVLDVGPMHSLRFQDTRKFGRMVLTRSPETLLNRLGPEPLDRRFTAGWFAGTLQTRQRQIKPLLLDQGFLAGLGNIYVDEALWEAGIHPQRISRSLTRREVGALHRAIPHVLQKGLRNLGTSLGSGRANFYFPGNGTGRNAEELNVFRRTGAACPRCGSVIVRIRVAQRSSHICPRCQKRHV</sequence>
<keyword evidence="12" id="KW-0862">Zinc</keyword>
<dbReference type="PANTHER" id="PTHR22993">
    <property type="entry name" value="FORMAMIDOPYRIMIDINE-DNA GLYCOSYLASE"/>
    <property type="match status" value="1"/>
</dbReference>
<dbReference type="NCBIfam" id="NF002211">
    <property type="entry name" value="PRK01103.1"/>
    <property type="match status" value="1"/>
</dbReference>
<evidence type="ECO:0000256" key="15">
    <source>
        <dbReference type="ARBA" id="ARBA00023239"/>
    </source>
</evidence>
<dbReference type="PANTHER" id="PTHR22993:SF9">
    <property type="entry name" value="FORMAMIDOPYRIMIDINE-DNA GLYCOSYLASE"/>
    <property type="match status" value="1"/>
</dbReference>
<evidence type="ECO:0000259" key="22">
    <source>
        <dbReference type="PROSITE" id="PS51068"/>
    </source>
</evidence>